<feature type="compositionally biased region" description="Low complexity" evidence="1">
    <location>
        <begin position="34"/>
        <end position="55"/>
    </location>
</feature>
<dbReference type="SUPFAM" id="SSF52266">
    <property type="entry name" value="SGNH hydrolase"/>
    <property type="match status" value="1"/>
</dbReference>
<dbReference type="Pfam" id="PF13472">
    <property type="entry name" value="Lipase_GDSL_2"/>
    <property type="match status" value="1"/>
</dbReference>
<proteinExistence type="predicted"/>
<evidence type="ECO:0000313" key="4">
    <source>
        <dbReference type="EMBL" id="MEX5718170.1"/>
    </source>
</evidence>
<feature type="region of interest" description="Disordered" evidence="1">
    <location>
        <begin position="28"/>
        <end position="57"/>
    </location>
</feature>
<accession>A0ABV3XC86</accession>
<dbReference type="InterPro" id="IPR036514">
    <property type="entry name" value="SGNH_hydro_sf"/>
</dbReference>
<dbReference type="CDD" id="cd00229">
    <property type="entry name" value="SGNH_hydrolase"/>
    <property type="match status" value="1"/>
</dbReference>
<sequence>MAAPVSHLAGLLVSCLLACPALAACGGTGSAEGPTTPSAAPTTTTAPTTPPTTTAGGVRAVFLGDSYTVGVGSDGPTYAAQVADRLGWTQVEAAQSGTGYVADGGGRGNAPFGDRVDDVAAADPDVVVVQGSTNDVGADPAAVAAAAAHLYGDLAAAVPDADVVVLGPLAPPEVPRPGVEAVRDALATAAGQAGLRFVDPVAGGWLEPPEGLYADGLHPDDEGYARLADELVEELRAAGW</sequence>
<evidence type="ECO:0000256" key="2">
    <source>
        <dbReference type="SAM" id="SignalP"/>
    </source>
</evidence>
<evidence type="ECO:0000259" key="3">
    <source>
        <dbReference type="Pfam" id="PF13472"/>
    </source>
</evidence>
<dbReference type="InterPro" id="IPR013830">
    <property type="entry name" value="SGNH_hydro"/>
</dbReference>
<reference evidence="4 5" key="1">
    <citation type="submission" date="2024-06" db="EMBL/GenBank/DDBJ databases">
        <title>Draft genome sequence of Geodermatophilus badlandi, a novel member of the Geodermatophilaceae isolated from badland sedimentary rocks in the Red desert, Wyoming, USA.</title>
        <authorList>
            <person name="Ben Tekaya S."/>
            <person name="Nouioui I."/>
            <person name="Flores G.M."/>
            <person name="Shaal M.N."/>
            <person name="Bredoire F."/>
            <person name="Basile F."/>
            <person name="Van Diepen L."/>
            <person name="Ward N.L."/>
        </authorList>
    </citation>
    <scope>NUCLEOTIDE SEQUENCE [LARGE SCALE GENOMIC DNA]</scope>
    <source>
        <strain evidence="4 5">WL48A</strain>
    </source>
</reference>
<dbReference type="PANTHER" id="PTHR30383">
    <property type="entry name" value="THIOESTERASE 1/PROTEASE 1/LYSOPHOSPHOLIPASE L1"/>
    <property type="match status" value="1"/>
</dbReference>
<dbReference type="EMBL" id="JBFNXQ010000015">
    <property type="protein sequence ID" value="MEX5718170.1"/>
    <property type="molecule type" value="Genomic_DNA"/>
</dbReference>
<dbReference type="GO" id="GO:0016787">
    <property type="term" value="F:hydrolase activity"/>
    <property type="evidence" value="ECO:0007669"/>
    <property type="project" value="UniProtKB-KW"/>
</dbReference>
<evidence type="ECO:0000313" key="5">
    <source>
        <dbReference type="Proteomes" id="UP001560045"/>
    </source>
</evidence>
<keyword evidence="2" id="KW-0732">Signal</keyword>
<feature type="signal peptide" evidence="2">
    <location>
        <begin position="1"/>
        <end position="23"/>
    </location>
</feature>
<gene>
    <name evidence="4" type="ORF">ABQ292_07270</name>
</gene>
<dbReference type="PANTHER" id="PTHR30383:SF29">
    <property type="entry name" value="SGNH HYDROLASE-TYPE ESTERASE DOMAIN-CONTAINING PROTEIN"/>
    <property type="match status" value="1"/>
</dbReference>
<dbReference type="Gene3D" id="3.40.50.1110">
    <property type="entry name" value="SGNH hydrolase"/>
    <property type="match status" value="1"/>
</dbReference>
<feature type="chain" id="PRO_5046278615" evidence="2">
    <location>
        <begin position="24"/>
        <end position="240"/>
    </location>
</feature>
<dbReference type="InterPro" id="IPR051532">
    <property type="entry name" value="Ester_Hydrolysis_Enzymes"/>
</dbReference>
<keyword evidence="4" id="KW-0378">Hydrolase</keyword>
<comment type="caution">
    <text evidence="4">The sequence shown here is derived from an EMBL/GenBank/DDBJ whole genome shotgun (WGS) entry which is preliminary data.</text>
</comment>
<keyword evidence="5" id="KW-1185">Reference proteome</keyword>
<organism evidence="4 5">
    <name type="scientific">Geodermatophilus maliterrae</name>
    <dbReference type="NCBI Taxonomy" id="3162531"/>
    <lineage>
        <taxon>Bacteria</taxon>
        <taxon>Bacillati</taxon>
        <taxon>Actinomycetota</taxon>
        <taxon>Actinomycetes</taxon>
        <taxon>Geodermatophilales</taxon>
        <taxon>Geodermatophilaceae</taxon>
        <taxon>Geodermatophilus</taxon>
    </lineage>
</organism>
<protein>
    <submittedName>
        <fullName evidence="4">SGNH/GDSL hydrolase family protein</fullName>
    </submittedName>
</protein>
<evidence type="ECO:0000256" key="1">
    <source>
        <dbReference type="SAM" id="MobiDB-lite"/>
    </source>
</evidence>
<dbReference type="Proteomes" id="UP001560045">
    <property type="component" value="Unassembled WGS sequence"/>
</dbReference>
<dbReference type="RefSeq" id="WP_369204751.1">
    <property type="nucleotide sequence ID" value="NZ_JBFNXQ010000015.1"/>
</dbReference>
<feature type="domain" description="SGNH hydrolase-type esterase" evidence="3">
    <location>
        <begin position="62"/>
        <end position="226"/>
    </location>
</feature>
<name>A0ABV3XC86_9ACTN</name>